<evidence type="ECO:0000256" key="1">
    <source>
        <dbReference type="ARBA" id="ARBA00004496"/>
    </source>
</evidence>
<dbReference type="SMART" id="SM00480">
    <property type="entry name" value="POL3Bc"/>
    <property type="match status" value="1"/>
</dbReference>
<evidence type="ECO:0000256" key="5">
    <source>
        <dbReference type="ARBA" id="ARBA00022679"/>
    </source>
</evidence>
<dbReference type="CDD" id="cd00140">
    <property type="entry name" value="beta_clamp"/>
    <property type="match status" value="1"/>
</dbReference>
<dbReference type="GO" id="GO:0009360">
    <property type="term" value="C:DNA polymerase III complex"/>
    <property type="evidence" value="ECO:0007669"/>
    <property type="project" value="InterPro"/>
</dbReference>
<dbReference type="PANTHER" id="PTHR30478:SF0">
    <property type="entry name" value="BETA SLIDING CLAMP"/>
    <property type="match status" value="1"/>
</dbReference>
<evidence type="ECO:0000313" key="15">
    <source>
        <dbReference type="Proteomes" id="UP000323844"/>
    </source>
</evidence>
<dbReference type="Proteomes" id="UP000323844">
    <property type="component" value="Chromosome"/>
</dbReference>
<feature type="domain" description="DNA polymerase III beta sliding clamp C-terminal" evidence="13">
    <location>
        <begin position="251"/>
        <end position="376"/>
    </location>
</feature>
<evidence type="ECO:0000256" key="10">
    <source>
        <dbReference type="PIRNR" id="PIRNR000804"/>
    </source>
</evidence>
<proteinExistence type="inferred from homology"/>
<dbReference type="GO" id="GO:0008408">
    <property type="term" value="F:3'-5' exonuclease activity"/>
    <property type="evidence" value="ECO:0007669"/>
    <property type="project" value="InterPro"/>
</dbReference>
<evidence type="ECO:0000256" key="6">
    <source>
        <dbReference type="ARBA" id="ARBA00022695"/>
    </source>
</evidence>
<dbReference type="GO" id="GO:0005737">
    <property type="term" value="C:cytoplasm"/>
    <property type="evidence" value="ECO:0007669"/>
    <property type="project" value="UniProtKB-SubCell"/>
</dbReference>
<organism evidence="14 15">
    <name type="scientific">Candidatus Sneabacter namystus</name>
    <dbReference type="NCBI Taxonomy" id="2601646"/>
    <lineage>
        <taxon>Bacteria</taxon>
        <taxon>Pseudomonadati</taxon>
        <taxon>Pseudomonadota</taxon>
        <taxon>Alphaproteobacteria</taxon>
        <taxon>Rickettsiales</taxon>
        <taxon>Rickettsiaceae</taxon>
        <taxon>Rickettsieae</taxon>
        <taxon>Candidatus Sneabacter</taxon>
    </lineage>
</organism>
<dbReference type="Gene3D" id="3.70.10.10">
    <property type="match status" value="1"/>
</dbReference>
<dbReference type="InterPro" id="IPR022635">
    <property type="entry name" value="DNA_polIII_beta_C"/>
</dbReference>
<evidence type="ECO:0000256" key="2">
    <source>
        <dbReference type="ARBA" id="ARBA00010752"/>
    </source>
</evidence>
<dbReference type="AlphaFoldDB" id="A0A5C0UHT5"/>
<dbReference type="Pfam" id="PF02768">
    <property type="entry name" value="DNA_pol3_beta_3"/>
    <property type="match status" value="1"/>
</dbReference>
<keyword evidence="15" id="KW-1185">Reference proteome</keyword>
<dbReference type="GO" id="GO:0003677">
    <property type="term" value="F:DNA binding"/>
    <property type="evidence" value="ECO:0007669"/>
    <property type="project" value="UniProtKB-UniRule"/>
</dbReference>
<keyword evidence="9" id="KW-0238">DNA-binding</keyword>
<dbReference type="InterPro" id="IPR001001">
    <property type="entry name" value="DNA_polIII_beta"/>
</dbReference>
<keyword evidence="4 10" id="KW-0963">Cytoplasm</keyword>
<evidence type="ECO:0000259" key="12">
    <source>
        <dbReference type="Pfam" id="PF02767"/>
    </source>
</evidence>
<evidence type="ECO:0000259" key="11">
    <source>
        <dbReference type="Pfam" id="PF00712"/>
    </source>
</evidence>
<evidence type="ECO:0000256" key="4">
    <source>
        <dbReference type="ARBA" id="ARBA00022490"/>
    </source>
</evidence>
<dbReference type="InterPro" id="IPR022637">
    <property type="entry name" value="DNA_polIII_beta_cen"/>
</dbReference>
<feature type="domain" description="DNA polymerase III beta sliding clamp central" evidence="12">
    <location>
        <begin position="130"/>
        <end position="247"/>
    </location>
</feature>
<feature type="domain" description="DNA polymerase III beta sliding clamp N-terminal" evidence="11">
    <location>
        <begin position="1"/>
        <end position="119"/>
    </location>
</feature>
<dbReference type="OrthoDB" id="8421503at2"/>
<reference evidence="14 15" key="1">
    <citation type="submission" date="2019-08" db="EMBL/GenBank/DDBJ databases">
        <title>Highly reduced genomes of protist endosymbionts show evolutionary convergence.</title>
        <authorList>
            <person name="George E."/>
            <person name="Husnik F."/>
            <person name="Tashyreva D."/>
            <person name="Prokopchuk G."/>
            <person name="Horak A."/>
            <person name="Kwong W.K."/>
            <person name="Lukes J."/>
            <person name="Keeling P.J."/>
        </authorList>
    </citation>
    <scope>NUCLEOTIDE SEQUENCE [LARGE SCALE GENOMIC DNA]</scope>
    <source>
        <strain evidence="14">1621</strain>
    </source>
</reference>
<dbReference type="GO" id="GO:0006271">
    <property type="term" value="P:DNA strand elongation involved in DNA replication"/>
    <property type="evidence" value="ECO:0007669"/>
    <property type="project" value="TreeGrafter"/>
</dbReference>
<comment type="subunit">
    <text evidence="10">Forms a ring-shaped head-to-tail homodimer around DNA.</text>
</comment>
<keyword evidence="8 10" id="KW-0239">DNA-directed DNA polymerase</keyword>
<evidence type="ECO:0000256" key="9">
    <source>
        <dbReference type="ARBA" id="ARBA00023125"/>
    </source>
</evidence>
<keyword evidence="5 10" id="KW-0808">Transferase</keyword>
<comment type="function">
    <text evidence="10">Confers DNA tethering and processivity to DNA polymerases and other proteins. Acts as a clamp, forming a ring around DNA (a reaction catalyzed by the clamp-loading complex) which diffuses in an ATP-independent manner freely and bidirectionally along dsDNA. Initially characterized for its ability to contact the catalytic subunit of DNA polymerase III (Pol III), a complex, multichain enzyme responsible for most of the replicative synthesis in bacteria; Pol III exhibits 3'-5' exonuclease proofreading activity. The beta chain is required for initiation of replication as well as for processivity of DNA replication.</text>
</comment>
<comment type="similarity">
    <text evidence="2 10">Belongs to the beta sliding clamp family.</text>
</comment>
<accession>A0A5C0UHT5</accession>
<dbReference type="SUPFAM" id="SSF55979">
    <property type="entry name" value="DNA clamp"/>
    <property type="match status" value="3"/>
</dbReference>
<dbReference type="Pfam" id="PF00712">
    <property type="entry name" value="DNA_pol3_beta"/>
    <property type="match status" value="1"/>
</dbReference>
<dbReference type="PIRSF" id="PIRSF000804">
    <property type="entry name" value="DNA_pol_III_b"/>
    <property type="match status" value="1"/>
</dbReference>
<dbReference type="RefSeq" id="WP_148952009.1">
    <property type="nucleotide sequence ID" value="NZ_CP043312.1"/>
</dbReference>
<name>A0A5C0UHT5_9RICK</name>
<evidence type="ECO:0000256" key="3">
    <source>
        <dbReference type="ARBA" id="ARBA00021035"/>
    </source>
</evidence>
<dbReference type="InterPro" id="IPR022634">
    <property type="entry name" value="DNA_polIII_beta_N"/>
</dbReference>
<dbReference type="EMBL" id="CP043312">
    <property type="protein sequence ID" value="QEK39648.1"/>
    <property type="molecule type" value="Genomic_DNA"/>
</dbReference>
<evidence type="ECO:0000256" key="8">
    <source>
        <dbReference type="ARBA" id="ARBA00022932"/>
    </source>
</evidence>
<evidence type="ECO:0000259" key="13">
    <source>
        <dbReference type="Pfam" id="PF02768"/>
    </source>
</evidence>
<gene>
    <name evidence="14" type="primary">dnaN</name>
    <name evidence="14" type="ORF">FZC37_01730</name>
</gene>
<dbReference type="NCBIfam" id="TIGR00663">
    <property type="entry name" value="dnan"/>
    <property type="match status" value="1"/>
</dbReference>
<keyword evidence="7 10" id="KW-0235">DNA replication</keyword>
<dbReference type="GO" id="GO:0003887">
    <property type="term" value="F:DNA-directed DNA polymerase activity"/>
    <property type="evidence" value="ECO:0007669"/>
    <property type="project" value="UniProtKB-UniRule"/>
</dbReference>
<evidence type="ECO:0000256" key="7">
    <source>
        <dbReference type="ARBA" id="ARBA00022705"/>
    </source>
</evidence>
<dbReference type="Gene3D" id="3.10.150.10">
    <property type="entry name" value="DNA Polymerase III, subunit A, domain 2"/>
    <property type="match status" value="1"/>
</dbReference>
<evidence type="ECO:0000313" key="14">
    <source>
        <dbReference type="EMBL" id="QEK39648.1"/>
    </source>
</evidence>
<protein>
    <recommendedName>
        <fullName evidence="3 10">Beta sliding clamp</fullName>
    </recommendedName>
</protein>
<keyword evidence="6 10" id="KW-0548">Nucleotidyltransferase</keyword>
<sequence length="387" mass="42832">MKIVADTKKFATGIGSLLSIVEKANIKPVLSGLLIQVCDGCAKLCATDMDIFMSKSIDVKVRRDGSAIISARMLHDILRKIQDEEVIIESLHETEQVRVQGRNCQFTLSTFPVNQFPSFDNINEKIEFEISSYELSKLLESTSFSISSEETRYSLNGVCIKIEEGNKNILRAASTDCHRLSTSILRIKKACDPFEIILPKKSTEEFLRFAKASVSENLKFCVGERLVSLESSNTWIVSKLVDSKFPDYEGLIPDNNSNTLTIGSEYLSDAISRVSTVTSNALDKLRTVKFDITARQVEISAYGHSYTFAKEVISFSDTQASYQGEDLIIGFSPKYLLDVLRVLGKSSVDLLFGSSVAPVVITDSACKDSVFVVMPVKVKSVDMSLNS</sequence>
<dbReference type="Pfam" id="PF02767">
    <property type="entry name" value="DNA_pol3_beta_2"/>
    <property type="match status" value="1"/>
</dbReference>
<dbReference type="KEGG" id="snay:FZC37_01730"/>
<comment type="subcellular location">
    <subcellularLocation>
        <location evidence="1 10">Cytoplasm</location>
    </subcellularLocation>
</comment>
<dbReference type="PANTHER" id="PTHR30478">
    <property type="entry name" value="DNA POLYMERASE III SUBUNIT BETA"/>
    <property type="match status" value="1"/>
</dbReference>
<dbReference type="InterPro" id="IPR046938">
    <property type="entry name" value="DNA_clamp_sf"/>
</dbReference>